<feature type="domain" description="MacB-like periplasmic core" evidence="10">
    <location>
        <begin position="35"/>
        <end position="243"/>
    </location>
</feature>
<dbReference type="InterPro" id="IPR003838">
    <property type="entry name" value="ABC3_permease_C"/>
</dbReference>
<gene>
    <name evidence="11" type="ORF">AVDCRST_MAG76-3339</name>
</gene>
<keyword evidence="4 8" id="KW-1133">Transmembrane helix</keyword>
<evidence type="ECO:0000313" key="11">
    <source>
        <dbReference type="EMBL" id="CAA9270479.1"/>
    </source>
</evidence>
<evidence type="ECO:0000256" key="2">
    <source>
        <dbReference type="ARBA" id="ARBA00022475"/>
    </source>
</evidence>
<evidence type="ECO:0000256" key="3">
    <source>
        <dbReference type="ARBA" id="ARBA00022692"/>
    </source>
</evidence>
<feature type="domain" description="ABC3 transporter permease C-terminal" evidence="9">
    <location>
        <begin position="285"/>
        <end position="394"/>
    </location>
</feature>
<feature type="region of interest" description="Disordered" evidence="7">
    <location>
        <begin position="109"/>
        <end position="128"/>
    </location>
</feature>
<dbReference type="Pfam" id="PF02687">
    <property type="entry name" value="FtsX"/>
    <property type="match status" value="1"/>
</dbReference>
<evidence type="ECO:0000256" key="1">
    <source>
        <dbReference type="ARBA" id="ARBA00004651"/>
    </source>
</evidence>
<protein>
    <submittedName>
        <fullName evidence="11">ABC-type antimicrobial peptide transport system, permease component</fullName>
    </submittedName>
</protein>
<accession>A0A6J4J841</accession>
<feature type="transmembrane region" description="Helical" evidence="8">
    <location>
        <begin position="326"/>
        <end position="354"/>
    </location>
</feature>
<comment type="subcellular location">
    <subcellularLocation>
        <location evidence="1">Cell membrane</location>
        <topology evidence="1">Multi-pass membrane protein</topology>
    </subcellularLocation>
</comment>
<dbReference type="GO" id="GO:0022857">
    <property type="term" value="F:transmembrane transporter activity"/>
    <property type="evidence" value="ECO:0007669"/>
    <property type="project" value="TreeGrafter"/>
</dbReference>
<evidence type="ECO:0000256" key="5">
    <source>
        <dbReference type="ARBA" id="ARBA00023136"/>
    </source>
</evidence>
<keyword evidence="3 8" id="KW-0812">Transmembrane</keyword>
<evidence type="ECO:0000256" key="4">
    <source>
        <dbReference type="ARBA" id="ARBA00022989"/>
    </source>
</evidence>
<evidence type="ECO:0000259" key="10">
    <source>
        <dbReference type="Pfam" id="PF12704"/>
    </source>
</evidence>
<evidence type="ECO:0000256" key="6">
    <source>
        <dbReference type="ARBA" id="ARBA00038076"/>
    </source>
</evidence>
<feature type="transmembrane region" description="Helical" evidence="8">
    <location>
        <begin position="360"/>
        <end position="386"/>
    </location>
</feature>
<evidence type="ECO:0000256" key="8">
    <source>
        <dbReference type="SAM" id="Phobius"/>
    </source>
</evidence>
<dbReference type="Pfam" id="PF12704">
    <property type="entry name" value="MacB_PCD"/>
    <property type="match status" value="1"/>
</dbReference>
<keyword evidence="2" id="KW-1003">Cell membrane</keyword>
<comment type="similarity">
    <text evidence="6">Belongs to the ABC-4 integral membrane protein family.</text>
</comment>
<dbReference type="AlphaFoldDB" id="A0A6J4J841"/>
<keyword evidence="5 8" id="KW-0472">Membrane</keyword>
<dbReference type="EMBL" id="CADCSZ010000199">
    <property type="protein sequence ID" value="CAA9270479.1"/>
    <property type="molecule type" value="Genomic_DNA"/>
</dbReference>
<dbReference type="InterPro" id="IPR050250">
    <property type="entry name" value="Macrolide_Exporter_MacB"/>
</dbReference>
<dbReference type="InterPro" id="IPR025857">
    <property type="entry name" value="MacB_PCD"/>
</dbReference>
<feature type="compositionally biased region" description="Basic and acidic residues" evidence="7">
    <location>
        <begin position="115"/>
        <end position="124"/>
    </location>
</feature>
<organism evidence="11">
    <name type="scientific">uncultured Acidimicrobiales bacterium</name>
    <dbReference type="NCBI Taxonomy" id="310071"/>
    <lineage>
        <taxon>Bacteria</taxon>
        <taxon>Bacillati</taxon>
        <taxon>Actinomycetota</taxon>
        <taxon>Acidimicrobiia</taxon>
        <taxon>Acidimicrobiales</taxon>
        <taxon>environmental samples</taxon>
    </lineage>
</organism>
<name>A0A6J4J841_9ACTN</name>
<evidence type="ECO:0000256" key="7">
    <source>
        <dbReference type="SAM" id="MobiDB-lite"/>
    </source>
</evidence>
<dbReference type="PANTHER" id="PTHR30572:SF4">
    <property type="entry name" value="ABC TRANSPORTER PERMEASE YTRF"/>
    <property type="match status" value="1"/>
</dbReference>
<dbReference type="GO" id="GO:0005886">
    <property type="term" value="C:plasma membrane"/>
    <property type="evidence" value="ECO:0007669"/>
    <property type="project" value="UniProtKB-SubCell"/>
</dbReference>
<feature type="transmembrane region" description="Helical" evidence="8">
    <location>
        <begin position="34"/>
        <end position="54"/>
    </location>
</feature>
<sequence>MSALTAPAAPRSRLHPGDLLRVGSVGLVTRRVRAALSALGIAIGIAAMVGVLSISESSKADLLADLDRLGTNLLTVTPGQTIGGSNASLPKGATGMIGRISPVERASATGSVDASVRRTDRVPDSETGGITVKAATTDLLETLGGRMASGRFLDAATERYPTVVLGAVAAERLGISDLANRPQVYLGGQWFTVIGILETLPLAPELDRSALIGFPVAIERLDAAGTPSTVYVRADPDAVEDVRSVLAPTANPEAPEEVRVSRPSDALAAKAAAKTAFTSLFLGLGGVALLVGGVGIANVMVISVLERRREIGLRRALGATKRHVALQFLTESLLLSGLGGVAGVSFGALVSLAYAKSQHWVTVIPAVGLFGGVGAALLIGAVAGLYPSARAAGLAPTEALRTT</sequence>
<proteinExistence type="inferred from homology"/>
<reference evidence="11" key="1">
    <citation type="submission" date="2020-02" db="EMBL/GenBank/DDBJ databases">
        <authorList>
            <person name="Meier V. D."/>
        </authorList>
    </citation>
    <scope>NUCLEOTIDE SEQUENCE</scope>
    <source>
        <strain evidence="11">AVDCRST_MAG76</strain>
    </source>
</reference>
<feature type="transmembrane region" description="Helical" evidence="8">
    <location>
        <begin position="280"/>
        <end position="305"/>
    </location>
</feature>
<dbReference type="PANTHER" id="PTHR30572">
    <property type="entry name" value="MEMBRANE COMPONENT OF TRANSPORTER-RELATED"/>
    <property type="match status" value="1"/>
</dbReference>
<evidence type="ECO:0000259" key="9">
    <source>
        <dbReference type="Pfam" id="PF02687"/>
    </source>
</evidence>